<dbReference type="InterPro" id="IPR001647">
    <property type="entry name" value="HTH_TetR"/>
</dbReference>
<dbReference type="Pfam" id="PF00440">
    <property type="entry name" value="TetR_N"/>
    <property type="match status" value="1"/>
</dbReference>
<feature type="DNA-binding region" description="H-T-H motif" evidence="2">
    <location>
        <begin position="57"/>
        <end position="76"/>
    </location>
</feature>
<dbReference type="InterPro" id="IPR009057">
    <property type="entry name" value="Homeodomain-like_sf"/>
</dbReference>
<proteinExistence type="predicted"/>
<dbReference type="PROSITE" id="PS50977">
    <property type="entry name" value="HTH_TETR_2"/>
    <property type="match status" value="1"/>
</dbReference>
<dbReference type="InterPro" id="IPR050109">
    <property type="entry name" value="HTH-type_TetR-like_transc_reg"/>
</dbReference>
<reference evidence="5 6" key="1">
    <citation type="submission" date="2021-03" db="EMBL/GenBank/DDBJ databases">
        <title>Five novel Rahnella species.</title>
        <authorList>
            <person name="Brady C."/>
            <person name="Asselin J."/>
            <person name="Beer S."/>
            <person name="Bruberg M.B."/>
            <person name="Crampton B."/>
            <person name="Venter S."/>
            <person name="Arnold D."/>
            <person name="Denman S."/>
        </authorList>
    </citation>
    <scope>NUCLEOTIDE SEQUENCE [LARGE SCALE GENOMIC DNA]</scope>
    <source>
        <strain evidence="5 6">L72c</strain>
    </source>
</reference>
<evidence type="ECO:0000256" key="1">
    <source>
        <dbReference type="ARBA" id="ARBA00023125"/>
    </source>
</evidence>
<keyword evidence="1 2" id="KW-0238">DNA-binding</keyword>
<dbReference type="RefSeq" id="WP_274387356.1">
    <property type="nucleotide sequence ID" value="NZ_JAFMOU010000054.1"/>
</dbReference>
<accession>A0ABS6KVX6</accession>
<evidence type="ECO:0000313" key="5">
    <source>
        <dbReference type="EMBL" id="MBU9833568.1"/>
    </source>
</evidence>
<dbReference type="SUPFAM" id="SSF46689">
    <property type="entry name" value="Homeodomain-like"/>
    <property type="match status" value="1"/>
</dbReference>
<feature type="region of interest" description="Disordered" evidence="3">
    <location>
        <begin position="1"/>
        <end position="29"/>
    </location>
</feature>
<evidence type="ECO:0000313" key="6">
    <source>
        <dbReference type="Proteomes" id="UP000699865"/>
    </source>
</evidence>
<dbReference type="Proteomes" id="UP000699865">
    <property type="component" value="Unassembled WGS sequence"/>
</dbReference>
<protein>
    <submittedName>
        <fullName evidence="5">TetR/AcrR family transcriptional regulator</fullName>
    </submittedName>
</protein>
<feature type="domain" description="HTH tetR-type" evidence="4">
    <location>
        <begin position="33"/>
        <end position="94"/>
    </location>
</feature>
<dbReference type="PANTHER" id="PTHR30055:SF209">
    <property type="entry name" value="POSSIBLE TRANSCRIPTIONAL REGULATORY PROTEIN (PROBABLY TETR-FAMILY)"/>
    <property type="match status" value="1"/>
</dbReference>
<dbReference type="EMBL" id="JAFMOU010000054">
    <property type="protein sequence ID" value="MBU9833568.1"/>
    <property type="molecule type" value="Genomic_DNA"/>
</dbReference>
<name>A0ABS6KVX6_9GAMM</name>
<organism evidence="5 6">
    <name type="scientific">Rahnella perminowiae</name>
    <dbReference type="NCBI Taxonomy" id="2816244"/>
    <lineage>
        <taxon>Bacteria</taxon>
        <taxon>Pseudomonadati</taxon>
        <taxon>Pseudomonadota</taxon>
        <taxon>Gammaproteobacteria</taxon>
        <taxon>Enterobacterales</taxon>
        <taxon>Yersiniaceae</taxon>
        <taxon>Rahnella</taxon>
    </lineage>
</organism>
<dbReference type="PANTHER" id="PTHR30055">
    <property type="entry name" value="HTH-TYPE TRANSCRIPTIONAL REGULATOR RUTR"/>
    <property type="match status" value="1"/>
</dbReference>
<gene>
    <name evidence="5" type="ORF">J1786_01775</name>
</gene>
<comment type="caution">
    <text evidence="5">The sequence shown here is derived from an EMBL/GenBank/DDBJ whole genome shotgun (WGS) entry which is preliminary data.</text>
</comment>
<keyword evidence="6" id="KW-1185">Reference proteome</keyword>
<sequence length="219" mass="23893">MAKTQNTLISDCESEILSDQESESNSIRRGRPSIPAELILAAADQLFSVADSPGTVTMEAIARAACVGKGTLFRAFGSRSGLLDALWETKLGTLRKAVEVEMPPLGFGSPPRVRAVAFLDALLTFKLENRHLIRARETPSLGLRQSEQYKWMHGLLRDLLKDATRGEASEGVDYKAHVLLGALHIDLIEDLLATGQTSEEIRRSQAALTRAVIDDARLA</sequence>
<evidence type="ECO:0000256" key="2">
    <source>
        <dbReference type="PROSITE-ProRule" id="PRU00335"/>
    </source>
</evidence>
<evidence type="ECO:0000256" key="3">
    <source>
        <dbReference type="SAM" id="MobiDB-lite"/>
    </source>
</evidence>
<dbReference type="Gene3D" id="1.10.357.10">
    <property type="entry name" value="Tetracycline Repressor, domain 2"/>
    <property type="match status" value="1"/>
</dbReference>
<evidence type="ECO:0000259" key="4">
    <source>
        <dbReference type="PROSITE" id="PS50977"/>
    </source>
</evidence>
<feature type="compositionally biased region" description="Acidic residues" evidence="3">
    <location>
        <begin position="12"/>
        <end position="22"/>
    </location>
</feature>